<evidence type="ECO:0000256" key="1">
    <source>
        <dbReference type="SAM" id="Coils"/>
    </source>
</evidence>
<feature type="compositionally biased region" description="Polar residues" evidence="2">
    <location>
        <begin position="558"/>
        <end position="568"/>
    </location>
</feature>
<dbReference type="Proteomes" id="UP000001072">
    <property type="component" value="Unassembled WGS sequence"/>
</dbReference>
<dbReference type="InParanoid" id="F4S0K8"/>
<dbReference type="VEuPathDB" id="FungiDB:MELLADRAFT_110675"/>
<proteinExistence type="predicted"/>
<dbReference type="AlphaFoldDB" id="F4S0K8"/>
<feature type="region of interest" description="Disordered" evidence="2">
    <location>
        <begin position="685"/>
        <end position="704"/>
    </location>
</feature>
<feature type="compositionally biased region" description="Basic and acidic residues" evidence="2">
    <location>
        <begin position="52"/>
        <end position="65"/>
    </location>
</feature>
<evidence type="ECO:0000256" key="2">
    <source>
        <dbReference type="SAM" id="MobiDB-lite"/>
    </source>
</evidence>
<feature type="compositionally biased region" description="Basic and acidic residues" evidence="2">
    <location>
        <begin position="522"/>
        <end position="534"/>
    </location>
</feature>
<feature type="region of interest" description="Disordered" evidence="2">
    <location>
        <begin position="1"/>
        <end position="22"/>
    </location>
</feature>
<feature type="compositionally biased region" description="Low complexity" evidence="2">
    <location>
        <begin position="73"/>
        <end position="90"/>
    </location>
</feature>
<keyword evidence="4" id="KW-1185">Reference proteome</keyword>
<protein>
    <submittedName>
        <fullName evidence="3">Uncharacterized protein</fullName>
    </submittedName>
</protein>
<feature type="coiled-coil region" evidence="1">
    <location>
        <begin position="610"/>
        <end position="637"/>
    </location>
</feature>
<feature type="region of interest" description="Disordered" evidence="2">
    <location>
        <begin position="473"/>
        <end position="573"/>
    </location>
</feature>
<keyword evidence="1" id="KW-0175">Coiled coil</keyword>
<gene>
    <name evidence="3" type="ORF">MELLADRAFT_110675</name>
</gene>
<dbReference type="EMBL" id="GL883135">
    <property type="protein sequence ID" value="EGG01782.1"/>
    <property type="molecule type" value="Genomic_DNA"/>
</dbReference>
<dbReference type="RefSeq" id="XP_007414882.1">
    <property type="nucleotide sequence ID" value="XM_007414820.1"/>
</dbReference>
<dbReference type="OrthoDB" id="10453838at2759"/>
<feature type="region of interest" description="Disordered" evidence="2">
    <location>
        <begin position="37"/>
        <end position="111"/>
    </location>
</feature>
<evidence type="ECO:0000313" key="3">
    <source>
        <dbReference type="EMBL" id="EGG01782.1"/>
    </source>
</evidence>
<organism evidence="4">
    <name type="scientific">Melampsora larici-populina (strain 98AG31 / pathotype 3-4-7)</name>
    <name type="common">Poplar leaf rust fungus</name>
    <dbReference type="NCBI Taxonomy" id="747676"/>
    <lineage>
        <taxon>Eukaryota</taxon>
        <taxon>Fungi</taxon>
        <taxon>Dikarya</taxon>
        <taxon>Basidiomycota</taxon>
        <taxon>Pucciniomycotina</taxon>
        <taxon>Pucciniomycetes</taxon>
        <taxon>Pucciniales</taxon>
        <taxon>Melampsoraceae</taxon>
        <taxon>Melampsora</taxon>
    </lineage>
</organism>
<accession>F4S0K8</accession>
<evidence type="ECO:0000313" key="4">
    <source>
        <dbReference type="Proteomes" id="UP000001072"/>
    </source>
</evidence>
<dbReference type="GeneID" id="18924155"/>
<feature type="compositionally biased region" description="Polar residues" evidence="2">
    <location>
        <begin position="102"/>
        <end position="111"/>
    </location>
</feature>
<dbReference type="KEGG" id="mlr:MELLADRAFT_110675"/>
<feature type="compositionally biased region" description="Basic residues" evidence="2">
    <location>
        <begin position="483"/>
        <end position="492"/>
    </location>
</feature>
<reference evidence="4" key="1">
    <citation type="journal article" date="2011" name="Proc. Natl. Acad. Sci. U.S.A.">
        <title>Obligate biotrophy features unraveled by the genomic analysis of rust fungi.</title>
        <authorList>
            <person name="Duplessis S."/>
            <person name="Cuomo C.A."/>
            <person name="Lin Y.-C."/>
            <person name="Aerts A."/>
            <person name="Tisserant E."/>
            <person name="Veneault-Fourrey C."/>
            <person name="Joly D.L."/>
            <person name="Hacquard S."/>
            <person name="Amselem J."/>
            <person name="Cantarel B.L."/>
            <person name="Chiu R."/>
            <person name="Coutinho P.M."/>
            <person name="Feau N."/>
            <person name="Field M."/>
            <person name="Frey P."/>
            <person name="Gelhaye E."/>
            <person name="Goldberg J."/>
            <person name="Grabherr M.G."/>
            <person name="Kodira C.D."/>
            <person name="Kohler A."/>
            <person name="Kuees U."/>
            <person name="Lindquist E.A."/>
            <person name="Lucas S.M."/>
            <person name="Mago R."/>
            <person name="Mauceli E."/>
            <person name="Morin E."/>
            <person name="Murat C."/>
            <person name="Pangilinan J.L."/>
            <person name="Park R."/>
            <person name="Pearson M."/>
            <person name="Quesneville H."/>
            <person name="Rouhier N."/>
            <person name="Sakthikumar S."/>
            <person name="Salamov A.A."/>
            <person name="Schmutz J."/>
            <person name="Selles B."/>
            <person name="Shapiro H."/>
            <person name="Tanguay P."/>
            <person name="Tuskan G.A."/>
            <person name="Henrissat B."/>
            <person name="Van de Peer Y."/>
            <person name="Rouze P."/>
            <person name="Ellis J.G."/>
            <person name="Dodds P.N."/>
            <person name="Schein J.E."/>
            <person name="Zhong S."/>
            <person name="Hamelin R.C."/>
            <person name="Grigoriev I.V."/>
            <person name="Szabo L.J."/>
            <person name="Martin F."/>
        </authorList>
    </citation>
    <scope>NUCLEOTIDE SEQUENCE [LARGE SCALE GENOMIC DNA]</scope>
    <source>
        <strain evidence="4">98AG31 / pathotype 3-4-7</strain>
    </source>
</reference>
<dbReference type="HOGENOM" id="CLU_449829_0_0_1"/>
<sequence length="715" mass="77694">MPPKKTPVLTKTGVPQKPRRTKAQIAAHLTLCGQAVKSKQTRAELKQSLLAAEERERAATKDTSGHHPTPAASKESSSGLKSKSKSNSKSLVIPSKADEIETPNSSSNSGPAFQLANWQHVVSALSQPKYREAIFGGGRRTNVTGLPMGSMSVLKPLALEINEAYNKRNHIFSRSRSTPNGLPMSLTGKTLKQHLTRYKARYQEVKAIIKGTGAGVSEQDLAKHGSLQASHRTALTQQVNQVPLSTPASSHLTTSTQQFSQFDQFNQLPLSTPASSHLTASTQQFDQLPLSTPASAHLTAYNQPLTLEQQLQDDLYYYPTRNGPDTALYPNGQAPVTTTALYPNGQAPVTTYFPNLQTTAYDPTSTISNATITSMIDTFPADYNFPPLPPPIEPRADYHIDAYMIGIPGNFSPTTFNNNNNNNDITATSLIPANIDPIPALEFNSESEGTVTPKAKKSKTVANIDPIEIEIDSKAEDASRNGKIPKGKKSKKNHCESETEEVIEKQPASTTQKSSKKKHCMRKSDSLTARERALDSSTSDDDSEILGPSKKRVKQTSRKSTGPITTIASRPMQPLPPIDSLAVRAKDIKNPIALALITSSADRNKEVQANNLYRRNLEETKQKEAAAAEEKKSQEAVAALEWEKVKLHKQGKQALTAERSRFARNLILAGKTPQELSEYLAAVFPPSAGSRSPSPSGPPVPSVAILQNLPDIKLK</sequence>
<name>F4S0K8_MELLP</name>
<feature type="compositionally biased region" description="Low complexity" evidence="2">
    <location>
        <begin position="685"/>
        <end position="694"/>
    </location>
</feature>